<comment type="caution">
    <text evidence="1">The sequence shown here is derived from an EMBL/GenBank/DDBJ whole genome shotgun (WGS) entry which is preliminary data.</text>
</comment>
<name>A0ACB9DQP5_ARCLA</name>
<keyword evidence="2" id="KW-1185">Reference proteome</keyword>
<reference evidence="1 2" key="2">
    <citation type="journal article" date="2022" name="Mol. Ecol. Resour.">
        <title>The genomes of chicory, endive, great burdock and yacon provide insights into Asteraceae paleo-polyploidization history and plant inulin production.</title>
        <authorList>
            <person name="Fan W."/>
            <person name="Wang S."/>
            <person name="Wang H."/>
            <person name="Wang A."/>
            <person name="Jiang F."/>
            <person name="Liu H."/>
            <person name="Zhao H."/>
            <person name="Xu D."/>
            <person name="Zhang Y."/>
        </authorList>
    </citation>
    <scope>NUCLEOTIDE SEQUENCE [LARGE SCALE GENOMIC DNA]</scope>
    <source>
        <strain evidence="2">cv. Niubang</strain>
    </source>
</reference>
<accession>A0ACB9DQP5</accession>
<gene>
    <name evidence="1" type="ORF">L6452_12158</name>
</gene>
<reference evidence="2" key="1">
    <citation type="journal article" date="2022" name="Mol. Ecol. Resour.">
        <title>The genomes of chicory, endive, great burdock and yacon provide insights into Asteraceae palaeo-polyploidization history and plant inulin production.</title>
        <authorList>
            <person name="Fan W."/>
            <person name="Wang S."/>
            <person name="Wang H."/>
            <person name="Wang A."/>
            <person name="Jiang F."/>
            <person name="Liu H."/>
            <person name="Zhao H."/>
            <person name="Xu D."/>
            <person name="Zhang Y."/>
        </authorList>
    </citation>
    <scope>NUCLEOTIDE SEQUENCE [LARGE SCALE GENOMIC DNA]</scope>
    <source>
        <strain evidence="2">cv. Niubang</strain>
    </source>
</reference>
<dbReference type="Proteomes" id="UP001055879">
    <property type="component" value="Linkage Group LG03"/>
</dbReference>
<dbReference type="EMBL" id="CM042049">
    <property type="protein sequence ID" value="KAI3748805.1"/>
    <property type="molecule type" value="Genomic_DNA"/>
</dbReference>
<organism evidence="1 2">
    <name type="scientific">Arctium lappa</name>
    <name type="common">Greater burdock</name>
    <name type="synonym">Lappa major</name>
    <dbReference type="NCBI Taxonomy" id="4217"/>
    <lineage>
        <taxon>Eukaryota</taxon>
        <taxon>Viridiplantae</taxon>
        <taxon>Streptophyta</taxon>
        <taxon>Embryophyta</taxon>
        <taxon>Tracheophyta</taxon>
        <taxon>Spermatophyta</taxon>
        <taxon>Magnoliopsida</taxon>
        <taxon>eudicotyledons</taxon>
        <taxon>Gunneridae</taxon>
        <taxon>Pentapetalae</taxon>
        <taxon>asterids</taxon>
        <taxon>campanulids</taxon>
        <taxon>Asterales</taxon>
        <taxon>Asteraceae</taxon>
        <taxon>Carduoideae</taxon>
        <taxon>Cardueae</taxon>
        <taxon>Arctiinae</taxon>
        <taxon>Arctium</taxon>
    </lineage>
</organism>
<evidence type="ECO:0000313" key="1">
    <source>
        <dbReference type="EMBL" id="KAI3748805.1"/>
    </source>
</evidence>
<proteinExistence type="predicted"/>
<sequence>MLAMICSKSIYHSNQMNFLQPWCAQFATRKVGNAIVDLHAKCGNMVFAQKAFEQLERRDTSAWNSILSMYSRHGMLEDVRQIFGAMQVSGVYPNQFTYAIVLSVCARSTDIVLGKVVHCHVIKTGFICDSFCEGSLIDMYAKCRLVDDAWEIFDGSVCSDTVSWTAMIAGYVQVGFPEKALRLFKDMMTLGHIPDQVAFVTVISACMESGHLDDARHLFDQMPNPNVVAWNVMISGHAREVGLVQEEEEEDAFSMFRRMRSDGIAPDEVCFASILSACANIRSLSKGKQLHCLLVKYNMATSLYAGSSLLDMYSKCGVISDAQEIFSSMPEKSVASTNALISGYAQENMDLAVNLFKYMQPRGVSPSEVTLASILDGCNEPSRLNLGRQIHSLVTKYGFSYDDEFLAVSLLGMYFNSQAQASAMVVFSELPNVKSTILWTAVVSGLAQNDCNKEALAIYQEMRKYNAMPDQATFVSVLKACATLASVQDGKETKVLVDAGTEDKSAPEVSKPPAVVSVKIMECYYSSMPVGRSDMRWTTPKSHDLGSIGKGFGWFFIFLHRQPQLTQLLSLFQNSFSGEIPFNISGCSKVWLWCHLSCSVAG</sequence>
<evidence type="ECO:0000313" key="2">
    <source>
        <dbReference type="Proteomes" id="UP001055879"/>
    </source>
</evidence>
<protein>
    <submittedName>
        <fullName evidence="1">Uncharacterized protein</fullName>
    </submittedName>
</protein>